<accession>A0AC35FVQ3</accession>
<protein>
    <submittedName>
        <fullName evidence="2">Receptor protein-tyrosine kinase</fullName>
    </submittedName>
</protein>
<evidence type="ECO:0000313" key="1">
    <source>
        <dbReference type="Proteomes" id="UP000887580"/>
    </source>
</evidence>
<name>A0AC35FVQ3_9BILA</name>
<dbReference type="Proteomes" id="UP000887580">
    <property type="component" value="Unplaced"/>
</dbReference>
<reference evidence="2" key="1">
    <citation type="submission" date="2022-11" db="UniProtKB">
        <authorList>
            <consortium name="WormBaseParasite"/>
        </authorList>
    </citation>
    <scope>IDENTIFICATION</scope>
</reference>
<organism evidence="1 2">
    <name type="scientific">Panagrolaimus sp. PS1159</name>
    <dbReference type="NCBI Taxonomy" id="55785"/>
    <lineage>
        <taxon>Eukaryota</taxon>
        <taxon>Metazoa</taxon>
        <taxon>Ecdysozoa</taxon>
        <taxon>Nematoda</taxon>
        <taxon>Chromadorea</taxon>
        <taxon>Rhabditida</taxon>
        <taxon>Tylenchina</taxon>
        <taxon>Panagrolaimomorpha</taxon>
        <taxon>Panagrolaimoidea</taxon>
        <taxon>Panagrolaimidae</taxon>
        <taxon>Panagrolaimus</taxon>
    </lineage>
</organism>
<proteinExistence type="predicted"/>
<sequence>MQIYPSYCAGTINGGNVISTSESHYERLAKYYENCTVITGNLELTHVTKNDIEKADAKYTTNVNGKTYKRRPFWFLQNVREISGYLLVFYVYTETVELPNLKIIRGRHLFEGNGLYINRNGIKYLKMPKLRSVLKGGITVSSMSKAPLCYLYHTIDFDHLKGDSSANITIIGKHSPIDGSDPEQYECHSRCAGFCFGPSPTDCQELYRVDCPVGCHSCFTGPNGTKHCCHSECAAGCTGLGPKRCVSCKNYNQDGECVPECNGLEKYDREQSKIVPREKDERRYFYESYCLKECPDKTLIEGKYCVVACQAGHYRNVEIDRRKCVPCDGECPKVCAVPKYLDVQMLKELVNCSEIDGNLELLNHLYEEPGYEPSLLNNLRSVKIVTGYVMVDGGGIPNDKKPTNLKFLENLKVIEGRDLHIRYSLVVQGLANLTELGLRKLEKLSAGKAVFLNNSQLCYGKDLDWKFLNAEGVQFTHNAPPDFCAKYDYICHDTCDPTKGCWGKGPSQCLKCQHYIKDDECVNTCEESEGLFRVGKNECHRCDRECSTCYGPTAFECKTCKNYRFEDIDTSRIQCVEKCPNNTFAYKNDCYPCHDNCYNNGCNGASAILGSGCRACRFGVHTDEGIQCIAGSDVMNACHHWDGYYPDLPSTIGIQTGECKKCRPECKTCISLNNCTECEKYKIVPNNDTEKMIGCAEQCGEGNYELFPYSSTEFSAESSSESLGICQQCHSLCDRTKSCKGPTEFDCDRCDYAGIDQLTGVQCVPFCPQTHPWYYENFCHAHDVATEARNRMILIAAIILIALIIVALIISYLITRCTRYRKKFEQEQQLHPPEIPEYDKNALTRRPNMNRLNVITRSQLTNSHRILGTGAFGTVYAGFYKVKDAKGKDLQIPVAIKEIKLDASQSWSTETEMIAEATIMASLDHEHLLRLVGICFVGGVKLVTVLRPMGSLRDFLVTNSNCLGARDLILYCYQICSAMEYLTRHKIVHCDLAARNVLMRKNNHVEVTDFGLAKMLEGSNSAAAGSKVPFKWVPPECLVPRGEFSEASDVWAFGVTCWEIITYGATPYKEEYIQKGDQMYRFLQDGHRLKQPSNCGVHLHGTLISCWSETPASRPHFSDLKETFLKYCKVPTEYIQDRHITQRMDSYIGSEEQQRHQIQRLLSLTDSAMGEQIYTDETGMQFIYNPINPANMEDGHRPMPISKKRNLSSASSRYKADPLRSNQSNTFDSRLTEVDTDEENYLVPNSAEMVKLDPNGCKYTKVNVPPSSEDSAISEEQQKHHYQNDGIGELASEYLNVDETTTEEDEVPIVASFEMDSVKPQQQKQKSPSIGSQKEHSSSFSNLGNAYINQTESVV</sequence>
<dbReference type="WBParaSite" id="PS1159_v2.g21376.t1">
    <property type="protein sequence ID" value="PS1159_v2.g21376.t1"/>
    <property type="gene ID" value="PS1159_v2.g21376"/>
</dbReference>
<evidence type="ECO:0000313" key="2">
    <source>
        <dbReference type="WBParaSite" id="PS1159_v2.g21376.t1"/>
    </source>
</evidence>